<feature type="compositionally biased region" description="Basic residues" evidence="5">
    <location>
        <begin position="1"/>
        <end position="17"/>
    </location>
</feature>
<evidence type="ECO:0000256" key="1">
    <source>
        <dbReference type="ARBA" id="ARBA00004651"/>
    </source>
</evidence>
<gene>
    <name evidence="8" type="ORF">FVP77_13355</name>
</gene>
<feature type="transmembrane region" description="Helical" evidence="6">
    <location>
        <begin position="435"/>
        <end position="454"/>
    </location>
</feature>
<name>A0A5C8HY28_9MICO</name>
<dbReference type="CDD" id="cd17504">
    <property type="entry name" value="MFS_MMR_MDR_like"/>
    <property type="match status" value="1"/>
</dbReference>
<feature type="transmembrane region" description="Helical" evidence="6">
    <location>
        <begin position="365"/>
        <end position="385"/>
    </location>
</feature>
<evidence type="ECO:0000256" key="3">
    <source>
        <dbReference type="ARBA" id="ARBA00022989"/>
    </source>
</evidence>
<feature type="transmembrane region" description="Helical" evidence="6">
    <location>
        <begin position="391"/>
        <end position="414"/>
    </location>
</feature>
<feature type="transmembrane region" description="Helical" evidence="6">
    <location>
        <begin position="165"/>
        <end position="187"/>
    </location>
</feature>
<keyword evidence="9" id="KW-1185">Reference proteome</keyword>
<feature type="transmembrane region" description="Helical" evidence="6">
    <location>
        <begin position="78"/>
        <end position="96"/>
    </location>
</feature>
<evidence type="ECO:0000313" key="9">
    <source>
        <dbReference type="Proteomes" id="UP000321034"/>
    </source>
</evidence>
<evidence type="ECO:0000259" key="7">
    <source>
        <dbReference type="PROSITE" id="PS50850"/>
    </source>
</evidence>
<dbReference type="EMBL" id="VRSV01000002">
    <property type="protein sequence ID" value="TXK09866.1"/>
    <property type="molecule type" value="Genomic_DNA"/>
</dbReference>
<proteinExistence type="predicted"/>
<protein>
    <submittedName>
        <fullName evidence="8">MFS transporter</fullName>
    </submittedName>
</protein>
<comment type="subcellular location">
    <subcellularLocation>
        <location evidence="1">Cell membrane</location>
        <topology evidence="1">Multi-pass membrane protein</topology>
    </subcellularLocation>
</comment>
<dbReference type="Pfam" id="PF07690">
    <property type="entry name" value="MFS_1"/>
    <property type="match status" value="1"/>
</dbReference>
<keyword evidence="4 6" id="KW-0472">Membrane</keyword>
<feature type="transmembrane region" description="Helical" evidence="6">
    <location>
        <begin position="133"/>
        <end position="153"/>
    </location>
</feature>
<feature type="transmembrane region" description="Helical" evidence="6">
    <location>
        <begin position="226"/>
        <end position="245"/>
    </location>
</feature>
<dbReference type="OrthoDB" id="4484751at2"/>
<reference evidence="8 9" key="1">
    <citation type="submission" date="2019-08" db="EMBL/GenBank/DDBJ databases">
        <authorList>
            <person name="Dong K."/>
        </authorList>
    </citation>
    <scope>NUCLEOTIDE SEQUENCE [LARGE SCALE GENOMIC DNA]</scope>
    <source>
        <strain evidence="8 9">JCM14558</strain>
    </source>
</reference>
<comment type="caution">
    <text evidence="8">The sequence shown here is derived from an EMBL/GenBank/DDBJ whole genome shotgun (WGS) entry which is preliminary data.</text>
</comment>
<accession>A0A5C8HY28</accession>
<dbReference type="PROSITE" id="PS50850">
    <property type="entry name" value="MFS"/>
    <property type="match status" value="1"/>
</dbReference>
<dbReference type="Gene3D" id="1.20.1250.20">
    <property type="entry name" value="MFS general substrate transporter like domains"/>
    <property type="match status" value="2"/>
</dbReference>
<dbReference type="PANTHER" id="PTHR42718:SF35">
    <property type="entry name" value="BLL0718 PROTEIN"/>
    <property type="match status" value="1"/>
</dbReference>
<keyword evidence="2 6" id="KW-0812">Transmembrane</keyword>
<feature type="transmembrane region" description="Helical" evidence="6">
    <location>
        <begin position="466"/>
        <end position="487"/>
    </location>
</feature>
<evidence type="ECO:0000256" key="6">
    <source>
        <dbReference type="SAM" id="Phobius"/>
    </source>
</evidence>
<organism evidence="8 9">
    <name type="scientific">Microbacterium hatanonis</name>
    <dbReference type="NCBI Taxonomy" id="404366"/>
    <lineage>
        <taxon>Bacteria</taxon>
        <taxon>Bacillati</taxon>
        <taxon>Actinomycetota</taxon>
        <taxon>Actinomycetes</taxon>
        <taxon>Micrococcales</taxon>
        <taxon>Microbacteriaceae</taxon>
        <taxon>Microbacterium</taxon>
    </lineage>
</organism>
<evidence type="ECO:0000256" key="5">
    <source>
        <dbReference type="SAM" id="MobiDB-lite"/>
    </source>
</evidence>
<evidence type="ECO:0000256" key="2">
    <source>
        <dbReference type="ARBA" id="ARBA00022692"/>
    </source>
</evidence>
<evidence type="ECO:0000256" key="4">
    <source>
        <dbReference type="ARBA" id="ARBA00023136"/>
    </source>
</evidence>
<dbReference type="InterPro" id="IPR020846">
    <property type="entry name" value="MFS_dom"/>
</dbReference>
<feature type="transmembrane region" description="Helical" evidence="6">
    <location>
        <begin position="295"/>
        <end position="315"/>
    </location>
</feature>
<dbReference type="PANTHER" id="PTHR42718">
    <property type="entry name" value="MAJOR FACILITATOR SUPERFAMILY MULTIDRUG TRANSPORTER MFSC"/>
    <property type="match status" value="1"/>
</dbReference>
<dbReference type="Proteomes" id="UP000321034">
    <property type="component" value="Unassembled WGS sequence"/>
</dbReference>
<dbReference type="InterPro" id="IPR036259">
    <property type="entry name" value="MFS_trans_sf"/>
</dbReference>
<feature type="transmembrane region" description="Helical" evidence="6">
    <location>
        <begin position="193"/>
        <end position="214"/>
    </location>
</feature>
<dbReference type="AlphaFoldDB" id="A0A5C8HY28"/>
<sequence>MRPVSHRRRRPLPRRRAANLGSVGRDENARKRLTRSSPQWAVIAVLAVAGLCSSFMFTLVVPIQTQLPELLNASRDDTAWVVTSTLLAAAVTTPIAGRLGDMYGKRRIVLVLLAVLVLGSVIAALSTGIGSMIVGRTLQGAVVGVVPLGVSILRDVLHEKRVDSAIALISATLGVGGALGLPVSALVSQYSDWHVLFWIAGGLGAVVFVLVLLVVPVSVLRTPGRFDFVGAAGLAIGLIGVLLAVSRGNTWGWLSPLTLSLGIGGVLVLLVWGWYELRIDDPLLDLRVAARRPVLLTNLASVAMGFALFASNVVYPQILELPVETGSGFGLSLLAASLVVMPSGLVMMVLSPISGRLARTIGPRVLLVAGAISLIAAYGFTLLFASEVWHLVIANILIGFGIGFGYAAMPMLIMRSVPPSETGASNGLNALARSLGTSTAAAIVGVVLASMSTVQNGSQVPTPEAFQVSFLLGGGAAVVALVLALFIPTRSVEKHPSLP</sequence>
<feature type="transmembrane region" description="Helical" evidence="6">
    <location>
        <begin position="327"/>
        <end position="353"/>
    </location>
</feature>
<dbReference type="GO" id="GO:0005886">
    <property type="term" value="C:plasma membrane"/>
    <property type="evidence" value="ECO:0007669"/>
    <property type="project" value="UniProtKB-SubCell"/>
</dbReference>
<dbReference type="SUPFAM" id="SSF103473">
    <property type="entry name" value="MFS general substrate transporter"/>
    <property type="match status" value="2"/>
</dbReference>
<feature type="transmembrane region" description="Helical" evidence="6">
    <location>
        <begin position="251"/>
        <end position="275"/>
    </location>
</feature>
<keyword evidence="3 6" id="KW-1133">Transmembrane helix</keyword>
<feature type="transmembrane region" description="Helical" evidence="6">
    <location>
        <begin position="40"/>
        <end position="63"/>
    </location>
</feature>
<dbReference type="GO" id="GO:0022857">
    <property type="term" value="F:transmembrane transporter activity"/>
    <property type="evidence" value="ECO:0007669"/>
    <property type="project" value="InterPro"/>
</dbReference>
<dbReference type="InterPro" id="IPR011701">
    <property type="entry name" value="MFS"/>
</dbReference>
<feature type="transmembrane region" description="Helical" evidence="6">
    <location>
        <begin position="108"/>
        <end position="127"/>
    </location>
</feature>
<feature type="region of interest" description="Disordered" evidence="5">
    <location>
        <begin position="1"/>
        <end position="31"/>
    </location>
</feature>
<feature type="domain" description="Major facilitator superfamily (MFS) profile" evidence="7">
    <location>
        <begin position="42"/>
        <end position="492"/>
    </location>
</feature>
<evidence type="ECO:0000313" key="8">
    <source>
        <dbReference type="EMBL" id="TXK09866.1"/>
    </source>
</evidence>